<feature type="non-terminal residue" evidence="9">
    <location>
        <position position="1"/>
    </location>
</feature>
<feature type="disulfide bond" evidence="8">
    <location>
        <begin position="13"/>
        <end position="25"/>
    </location>
</feature>
<evidence type="ECO:0000313" key="10">
    <source>
        <dbReference type="EnsemblMetazoa" id="CapteP38541"/>
    </source>
</evidence>
<proteinExistence type="predicted"/>
<dbReference type="Proteomes" id="UP000014760">
    <property type="component" value="Unassembled WGS sequence"/>
</dbReference>
<reference evidence="10" key="3">
    <citation type="submission" date="2015-06" db="UniProtKB">
        <authorList>
            <consortium name="EnsemblMetazoa"/>
        </authorList>
    </citation>
    <scope>IDENTIFICATION</scope>
</reference>
<evidence type="ECO:0000313" key="9">
    <source>
        <dbReference type="EMBL" id="ELU07470.1"/>
    </source>
</evidence>
<comment type="subcellular location">
    <subcellularLocation>
        <location evidence="2">Endomembrane system</location>
    </subcellularLocation>
    <subcellularLocation>
        <location evidence="1">Membrane</location>
        <topology evidence="1">Single-pass membrane protein</topology>
    </subcellularLocation>
</comment>
<dbReference type="InterPro" id="IPR023415">
    <property type="entry name" value="LDLR_class-A_CS"/>
</dbReference>
<dbReference type="Pfam" id="PF00057">
    <property type="entry name" value="Ldl_recept_a"/>
    <property type="match status" value="2"/>
</dbReference>
<dbReference type="OMA" id="DSECIPI"/>
<keyword evidence="11" id="KW-1185">Reference proteome</keyword>
<feature type="disulfide bond" evidence="8">
    <location>
        <begin position="20"/>
        <end position="38"/>
    </location>
</feature>
<dbReference type="SMART" id="SM00192">
    <property type="entry name" value="LDLa"/>
    <property type="match status" value="3"/>
</dbReference>
<sequence length="171" mass="19214">LCLKRCLTSECECNEQYYQCKNGGCIPYGKLCDCFVDCPDGSDEICPEEFCKKKRCPNILEDSCLPREKLCVYERDSDGNLLHCESGSHLQNCFEVSCPHMFQCIHKTGYCIPFSYLCDGVADCPDGRDEFNCSHTKSCPGLFRCSLNNECIHMSSVGDGVTDCRTSNDDE</sequence>
<evidence type="ECO:0000313" key="11">
    <source>
        <dbReference type="Proteomes" id="UP000014760"/>
    </source>
</evidence>
<keyword evidence="7 8" id="KW-1015">Disulfide bond</keyword>
<dbReference type="EMBL" id="AMQN01022292">
    <property type="status" value="NOT_ANNOTATED_CDS"/>
    <property type="molecule type" value="Genomic_DNA"/>
</dbReference>
<dbReference type="InterPro" id="IPR050685">
    <property type="entry name" value="LDLR"/>
</dbReference>
<comment type="caution">
    <text evidence="8">Lacks conserved residue(s) required for the propagation of feature annotation.</text>
</comment>
<evidence type="ECO:0000256" key="4">
    <source>
        <dbReference type="ARBA" id="ARBA00022737"/>
    </source>
</evidence>
<evidence type="ECO:0008006" key="12">
    <source>
        <dbReference type="Google" id="ProtNLM"/>
    </source>
</evidence>
<dbReference type="STRING" id="283909.R7UMM1"/>
<reference evidence="11" key="1">
    <citation type="submission" date="2012-12" db="EMBL/GenBank/DDBJ databases">
        <authorList>
            <person name="Hellsten U."/>
            <person name="Grimwood J."/>
            <person name="Chapman J.A."/>
            <person name="Shapiro H."/>
            <person name="Aerts A."/>
            <person name="Otillar R.P."/>
            <person name="Terry A.Y."/>
            <person name="Boore J.L."/>
            <person name="Simakov O."/>
            <person name="Marletaz F."/>
            <person name="Cho S.-J."/>
            <person name="Edsinger-Gonzales E."/>
            <person name="Havlak P."/>
            <person name="Kuo D.-H."/>
            <person name="Larsson T."/>
            <person name="Lv J."/>
            <person name="Arendt D."/>
            <person name="Savage R."/>
            <person name="Osoegawa K."/>
            <person name="de Jong P."/>
            <person name="Lindberg D.R."/>
            <person name="Seaver E.C."/>
            <person name="Weisblat D.A."/>
            <person name="Putnam N.H."/>
            <person name="Grigoriev I.V."/>
            <person name="Rokhsar D.S."/>
        </authorList>
    </citation>
    <scope>NUCLEOTIDE SEQUENCE</scope>
    <source>
        <strain evidence="11">I ESC-2004</strain>
    </source>
</reference>
<dbReference type="InterPro" id="IPR002172">
    <property type="entry name" value="LDrepeatLR_classA_rpt"/>
</dbReference>
<keyword evidence="5" id="KW-1133">Transmembrane helix</keyword>
<keyword evidence="3" id="KW-0812">Transmembrane</keyword>
<evidence type="ECO:0000256" key="1">
    <source>
        <dbReference type="ARBA" id="ARBA00004167"/>
    </source>
</evidence>
<evidence type="ECO:0000256" key="3">
    <source>
        <dbReference type="ARBA" id="ARBA00022692"/>
    </source>
</evidence>
<protein>
    <recommendedName>
        <fullName evidence="12">EGF-like domain-containing protein</fullName>
    </recommendedName>
</protein>
<evidence type="ECO:0000256" key="2">
    <source>
        <dbReference type="ARBA" id="ARBA00004308"/>
    </source>
</evidence>
<dbReference type="HOGENOM" id="CLU_085098_1_1_1"/>
<reference evidence="9 11" key="2">
    <citation type="journal article" date="2013" name="Nature">
        <title>Insights into bilaterian evolution from three spiralian genomes.</title>
        <authorList>
            <person name="Simakov O."/>
            <person name="Marletaz F."/>
            <person name="Cho S.J."/>
            <person name="Edsinger-Gonzales E."/>
            <person name="Havlak P."/>
            <person name="Hellsten U."/>
            <person name="Kuo D.H."/>
            <person name="Larsson T."/>
            <person name="Lv J."/>
            <person name="Arendt D."/>
            <person name="Savage R."/>
            <person name="Osoegawa K."/>
            <person name="de Jong P."/>
            <person name="Grimwood J."/>
            <person name="Chapman J.A."/>
            <person name="Shapiro H."/>
            <person name="Aerts A."/>
            <person name="Otillar R.P."/>
            <person name="Terry A.Y."/>
            <person name="Boore J.L."/>
            <person name="Grigoriev I.V."/>
            <person name="Lindberg D.R."/>
            <person name="Seaver E.C."/>
            <person name="Weisblat D.A."/>
            <person name="Putnam N.H."/>
            <person name="Rokhsar D.S."/>
        </authorList>
    </citation>
    <scope>NUCLEOTIDE SEQUENCE</scope>
    <source>
        <strain evidence="9 11">I ESC-2004</strain>
    </source>
</reference>
<dbReference type="AlphaFoldDB" id="R7UMM1"/>
<dbReference type="CDD" id="cd00112">
    <property type="entry name" value="LDLa"/>
    <property type="match status" value="2"/>
</dbReference>
<dbReference type="InterPro" id="IPR036055">
    <property type="entry name" value="LDL_receptor-like_sf"/>
</dbReference>
<feature type="disulfide bond" evidence="8">
    <location>
        <begin position="118"/>
        <end position="133"/>
    </location>
</feature>
<name>R7UMM1_CAPTE</name>
<evidence type="ECO:0000256" key="6">
    <source>
        <dbReference type="ARBA" id="ARBA00023136"/>
    </source>
</evidence>
<dbReference type="GO" id="GO:0016192">
    <property type="term" value="P:vesicle-mediated transport"/>
    <property type="evidence" value="ECO:0007669"/>
    <property type="project" value="UniProtKB-ARBA"/>
</dbReference>
<dbReference type="SUPFAM" id="SSF57424">
    <property type="entry name" value="LDL receptor-like module"/>
    <property type="match status" value="3"/>
</dbReference>
<dbReference type="PRINTS" id="PR00261">
    <property type="entry name" value="LDLRECEPTOR"/>
</dbReference>
<dbReference type="Gene3D" id="4.10.400.10">
    <property type="entry name" value="Low-density Lipoprotein Receptor"/>
    <property type="match status" value="3"/>
</dbReference>
<keyword evidence="4" id="KW-0677">Repeat</keyword>
<dbReference type="GO" id="GO:0005886">
    <property type="term" value="C:plasma membrane"/>
    <property type="evidence" value="ECO:0007669"/>
    <property type="project" value="TreeGrafter"/>
</dbReference>
<evidence type="ECO:0000256" key="7">
    <source>
        <dbReference type="ARBA" id="ARBA00023157"/>
    </source>
</evidence>
<dbReference type="PANTHER" id="PTHR24270">
    <property type="entry name" value="LOW-DENSITY LIPOPROTEIN RECEPTOR-RELATED"/>
    <property type="match status" value="1"/>
</dbReference>
<evidence type="ECO:0000256" key="8">
    <source>
        <dbReference type="PROSITE-ProRule" id="PRU00124"/>
    </source>
</evidence>
<dbReference type="EnsemblMetazoa" id="CapteT38541">
    <property type="protein sequence ID" value="CapteP38541"/>
    <property type="gene ID" value="CapteG38541"/>
</dbReference>
<feature type="non-terminal residue" evidence="9">
    <location>
        <position position="171"/>
    </location>
</feature>
<dbReference type="GO" id="GO:0012505">
    <property type="term" value="C:endomembrane system"/>
    <property type="evidence" value="ECO:0007669"/>
    <property type="project" value="UniProtKB-SubCell"/>
</dbReference>
<accession>R7UMM1</accession>
<evidence type="ECO:0000256" key="5">
    <source>
        <dbReference type="ARBA" id="ARBA00022989"/>
    </source>
</evidence>
<gene>
    <name evidence="9" type="ORF">CAPTEDRAFT_38541</name>
</gene>
<keyword evidence="6" id="KW-0472">Membrane</keyword>
<dbReference type="PANTHER" id="PTHR24270:SF62">
    <property type="entry name" value="LOW-DENSITY LIPOPROTEIN RECEPTOR-RELATED PROTEIN 2"/>
    <property type="match status" value="1"/>
</dbReference>
<dbReference type="PROSITE" id="PS01209">
    <property type="entry name" value="LDLRA_1"/>
    <property type="match status" value="1"/>
</dbReference>
<dbReference type="EMBL" id="KB299900">
    <property type="protein sequence ID" value="ELU07470.1"/>
    <property type="molecule type" value="Genomic_DNA"/>
</dbReference>
<dbReference type="PROSITE" id="PS50068">
    <property type="entry name" value="LDLRA_2"/>
    <property type="match status" value="2"/>
</dbReference>
<dbReference type="OrthoDB" id="21182at2759"/>
<organism evidence="9">
    <name type="scientific">Capitella teleta</name>
    <name type="common">Polychaete worm</name>
    <dbReference type="NCBI Taxonomy" id="283909"/>
    <lineage>
        <taxon>Eukaryota</taxon>
        <taxon>Metazoa</taxon>
        <taxon>Spiralia</taxon>
        <taxon>Lophotrochozoa</taxon>
        <taxon>Annelida</taxon>
        <taxon>Polychaeta</taxon>
        <taxon>Sedentaria</taxon>
        <taxon>Scolecida</taxon>
        <taxon>Capitellidae</taxon>
        <taxon>Capitella</taxon>
    </lineage>
</organism>